<evidence type="ECO:0000256" key="1">
    <source>
        <dbReference type="SAM" id="SignalP"/>
    </source>
</evidence>
<dbReference type="AlphaFoldDB" id="A0A2M9G0G1"/>
<dbReference type="Gene3D" id="2.60.40.1890">
    <property type="entry name" value="PCu(A)C copper chaperone"/>
    <property type="match status" value="1"/>
</dbReference>
<dbReference type="PANTHER" id="PTHR36302:SF1">
    <property type="entry name" value="COPPER CHAPERONE PCU(A)C"/>
    <property type="match status" value="1"/>
</dbReference>
<gene>
    <name evidence="2" type="ORF">CVT23_13035</name>
</gene>
<comment type="caution">
    <text evidence="2">The sequence shown here is derived from an EMBL/GenBank/DDBJ whole genome shotgun (WGS) entry which is preliminary data.</text>
</comment>
<protein>
    <recommendedName>
        <fullName evidence="4">Copper chaperone PCu(A)C</fullName>
    </recommendedName>
</protein>
<keyword evidence="1" id="KW-0732">Signal</keyword>
<organism evidence="2 3">
    <name type="scientific">Minwuia thermotolerans</name>
    <dbReference type="NCBI Taxonomy" id="2056226"/>
    <lineage>
        <taxon>Bacteria</taxon>
        <taxon>Pseudomonadati</taxon>
        <taxon>Pseudomonadota</taxon>
        <taxon>Alphaproteobacteria</taxon>
        <taxon>Minwuiales</taxon>
        <taxon>Minwuiaceae</taxon>
        <taxon>Minwuia</taxon>
    </lineage>
</organism>
<dbReference type="InterPro" id="IPR058248">
    <property type="entry name" value="Lxx211020-like"/>
</dbReference>
<dbReference type="Proteomes" id="UP000229498">
    <property type="component" value="Unassembled WGS sequence"/>
</dbReference>
<evidence type="ECO:0000313" key="2">
    <source>
        <dbReference type="EMBL" id="PJK29208.1"/>
    </source>
</evidence>
<name>A0A2M9G0G1_9PROT</name>
<reference evidence="2 3" key="1">
    <citation type="submission" date="2017-11" db="EMBL/GenBank/DDBJ databases">
        <title>Draft genome sequence of Rhizobiales bacterium SY3-13.</title>
        <authorList>
            <person name="Sun C."/>
        </authorList>
    </citation>
    <scope>NUCLEOTIDE SEQUENCE [LARGE SCALE GENOMIC DNA]</scope>
    <source>
        <strain evidence="2 3">SY3-13</strain>
    </source>
</reference>
<evidence type="ECO:0008006" key="4">
    <source>
        <dbReference type="Google" id="ProtNLM"/>
    </source>
</evidence>
<sequence length="149" mass="15698">MRTALLIAAVLAMSPLAAMAEDAVRIIDPWARATILVSRPGVAYLTMESARDDQLLAVESPAADRVMIHAIENSDDVSRMVNLDALDLPAGERVALAPGGTHLMLMGLKKRLTEGGRFPLTLQFERVGAITVSVPVLGVGAGGPAEDTQ</sequence>
<accession>A0A2M9G0G1</accession>
<evidence type="ECO:0000313" key="3">
    <source>
        <dbReference type="Proteomes" id="UP000229498"/>
    </source>
</evidence>
<dbReference type="Pfam" id="PF04314">
    <property type="entry name" value="PCuAC"/>
    <property type="match status" value="1"/>
</dbReference>
<dbReference type="SUPFAM" id="SSF110087">
    <property type="entry name" value="DR1885-like metal-binding protein"/>
    <property type="match status" value="1"/>
</dbReference>
<keyword evidence="3" id="KW-1185">Reference proteome</keyword>
<feature type="signal peptide" evidence="1">
    <location>
        <begin position="1"/>
        <end position="20"/>
    </location>
</feature>
<dbReference type="PANTHER" id="PTHR36302">
    <property type="entry name" value="BLR7088 PROTEIN"/>
    <property type="match status" value="1"/>
</dbReference>
<dbReference type="OrthoDB" id="9796962at2"/>
<dbReference type="EMBL" id="PHIG01000035">
    <property type="protein sequence ID" value="PJK29208.1"/>
    <property type="molecule type" value="Genomic_DNA"/>
</dbReference>
<proteinExistence type="predicted"/>
<dbReference type="InterPro" id="IPR036182">
    <property type="entry name" value="PCuAC_sf"/>
</dbReference>
<dbReference type="RefSeq" id="WP_109793968.1">
    <property type="nucleotide sequence ID" value="NZ_PHIG01000035.1"/>
</dbReference>
<feature type="chain" id="PRO_5014702509" description="Copper chaperone PCu(A)C" evidence="1">
    <location>
        <begin position="21"/>
        <end position="149"/>
    </location>
</feature>
<dbReference type="InterPro" id="IPR007410">
    <property type="entry name" value="LpqE-like"/>
</dbReference>